<keyword evidence="11" id="KW-1185">Reference proteome</keyword>
<evidence type="ECO:0000256" key="8">
    <source>
        <dbReference type="SAM" id="MobiDB-lite"/>
    </source>
</evidence>
<evidence type="ECO:0000256" key="5">
    <source>
        <dbReference type="ARBA" id="ARBA00023002"/>
    </source>
</evidence>
<dbReference type="HAMAP" id="MF_00412">
    <property type="entry name" value="ProA"/>
    <property type="match status" value="1"/>
</dbReference>
<dbReference type="Proteomes" id="UP000605099">
    <property type="component" value="Unassembled WGS sequence"/>
</dbReference>
<evidence type="ECO:0000313" key="10">
    <source>
        <dbReference type="EMBL" id="GGN40998.1"/>
    </source>
</evidence>
<keyword evidence="4 7" id="KW-0521">NADP</keyword>
<comment type="subcellular location">
    <subcellularLocation>
        <location evidence="7">Cytoplasm</location>
    </subcellularLocation>
</comment>
<dbReference type="Pfam" id="PF00171">
    <property type="entry name" value="Aldedh"/>
    <property type="match status" value="1"/>
</dbReference>
<keyword evidence="3 7" id="KW-0641">Proline biosynthesis</keyword>
<dbReference type="EMBL" id="BMLK01000001">
    <property type="protein sequence ID" value="GGN40998.1"/>
    <property type="molecule type" value="Genomic_DNA"/>
</dbReference>
<dbReference type="NCBIfam" id="NF001221">
    <property type="entry name" value="PRK00197.1"/>
    <property type="match status" value="1"/>
</dbReference>
<comment type="pathway">
    <text evidence="1 7">Amino-acid biosynthesis; L-proline biosynthesis; L-glutamate 5-semialdehyde from L-glutamate: step 2/2.</text>
</comment>
<dbReference type="InterPro" id="IPR000965">
    <property type="entry name" value="GPR_dom"/>
</dbReference>
<dbReference type="PANTHER" id="PTHR11063">
    <property type="entry name" value="GLUTAMATE SEMIALDEHYDE DEHYDROGENASE"/>
    <property type="match status" value="1"/>
</dbReference>
<evidence type="ECO:0000256" key="4">
    <source>
        <dbReference type="ARBA" id="ARBA00022857"/>
    </source>
</evidence>
<dbReference type="SUPFAM" id="SSF53720">
    <property type="entry name" value="ALDH-like"/>
    <property type="match status" value="1"/>
</dbReference>
<comment type="function">
    <text evidence="7">Catalyzes the NADPH-dependent reduction of L-glutamate 5-phosphate into L-glutamate 5-semialdehyde and phosphate. The product spontaneously undergoes cyclization to form 1-pyrroline-5-carboxylate.</text>
</comment>
<proteinExistence type="inferred from homology"/>
<dbReference type="InterPro" id="IPR016163">
    <property type="entry name" value="Ald_DH_C"/>
</dbReference>
<evidence type="ECO:0000256" key="7">
    <source>
        <dbReference type="HAMAP-Rule" id="MF_00412"/>
    </source>
</evidence>
<reference evidence="11" key="1">
    <citation type="journal article" date="2019" name="Int. J. Syst. Evol. Microbiol.">
        <title>The Global Catalogue of Microorganisms (GCM) 10K type strain sequencing project: providing services to taxonomists for standard genome sequencing and annotation.</title>
        <authorList>
            <consortium name="The Broad Institute Genomics Platform"/>
            <consortium name="The Broad Institute Genome Sequencing Center for Infectious Disease"/>
            <person name="Wu L."/>
            <person name="Ma J."/>
        </authorList>
    </citation>
    <scope>NUCLEOTIDE SEQUENCE [LARGE SCALE GENOMIC DNA]</scope>
    <source>
        <strain evidence="11">CGMCC 1.6784</strain>
    </source>
</reference>
<evidence type="ECO:0000259" key="9">
    <source>
        <dbReference type="Pfam" id="PF00171"/>
    </source>
</evidence>
<comment type="similarity">
    <text evidence="7">Belongs to the gamma-glutamyl phosphate reductase family.</text>
</comment>
<dbReference type="PIRSF" id="PIRSF000151">
    <property type="entry name" value="GPR"/>
    <property type="match status" value="1"/>
</dbReference>
<dbReference type="Gene3D" id="3.40.605.10">
    <property type="entry name" value="Aldehyde Dehydrogenase, Chain A, domain 1"/>
    <property type="match status" value="1"/>
</dbReference>
<evidence type="ECO:0000313" key="11">
    <source>
        <dbReference type="Proteomes" id="UP000605099"/>
    </source>
</evidence>
<sequence length="433" mass="45230">MNLQTTSEAAPMAAAPEESPEDLVARLARDGRAAQRVLARLSDTEKADALRAAASALRGAAPAILEANARDVVAGEEKGLTGAMLDRLRLDSARLVGIADAVEQVANLPDPVGQVIEATERPNGLKLSRVRIPIGLIGIIYESRPNVTADAAALCLRSGNAVLLRGGSEALHSNRAIRAAFATGLESVGIPASAIQLVPTQDRAVVGAMLTAAGLIDMIVPRGGKSLVARVQADARVPVLAHLDGICHTYIHSAADPEMAKQVALNAKMRRTGICGAMETLLLDTQFPASRDVVTALIESGCELRGDARARSLDSRILPAGEEDWDTEYLDAVLSVAVVDGLDAAMDHIAAHSSHHTDAIVTADDAAAERFLNEVDSAIVMVNASSQFADGGEFGLGAEIGIATGRLHARGPVALEGLTTYKWQVRGSGQTRP</sequence>
<evidence type="ECO:0000256" key="2">
    <source>
        <dbReference type="ARBA" id="ARBA00022605"/>
    </source>
</evidence>
<dbReference type="EC" id="1.2.1.41" evidence="7"/>
<comment type="catalytic activity">
    <reaction evidence="6 7">
        <text>L-glutamate 5-semialdehyde + phosphate + NADP(+) = L-glutamyl 5-phosphate + NADPH + H(+)</text>
        <dbReference type="Rhea" id="RHEA:19541"/>
        <dbReference type="ChEBI" id="CHEBI:15378"/>
        <dbReference type="ChEBI" id="CHEBI:43474"/>
        <dbReference type="ChEBI" id="CHEBI:57783"/>
        <dbReference type="ChEBI" id="CHEBI:58066"/>
        <dbReference type="ChEBI" id="CHEBI:58274"/>
        <dbReference type="ChEBI" id="CHEBI:58349"/>
        <dbReference type="EC" id="1.2.1.41"/>
    </reaction>
</comment>
<dbReference type="Gene3D" id="3.40.309.10">
    <property type="entry name" value="Aldehyde Dehydrogenase, Chain A, domain 2"/>
    <property type="match status" value="1"/>
</dbReference>
<evidence type="ECO:0000256" key="3">
    <source>
        <dbReference type="ARBA" id="ARBA00022650"/>
    </source>
</evidence>
<accession>A0ABQ2JAA8</accession>
<dbReference type="PROSITE" id="PS01223">
    <property type="entry name" value="PROA"/>
    <property type="match status" value="1"/>
</dbReference>
<evidence type="ECO:0000256" key="1">
    <source>
        <dbReference type="ARBA" id="ARBA00004985"/>
    </source>
</evidence>
<dbReference type="CDD" id="cd07079">
    <property type="entry name" value="ALDH_F18-19_ProA-GPR"/>
    <property type="match status" value="1"/>
</dbReference>
<organism evidence="10 11">
    <name type="scientific">Novosphingobium indicum</name>
    <dbReference type="NCBI Taxonomy" id="462949"/>
    <lineage>
        <taxon>Bacteria</taxon>
        <taxon>Pseudomonadati</taxon>
        <taxon>Pseudomonadota</taxon>
        <taxon>Alphaproteobacteria</taxon>
        <taxon>Sphingomonadales</taxon>
        <taxon>Sphingomonadaceae</taxon>
        <taxon>Novosphingobium</taxon>
    </lineage>
</organism>
<protein>
    <recommendedName>
        <fullName evidence="7">Gamma-glutamyl phosphate reductase</fullName>
        <shortName evidence="7">GPR</shortName>
        <ecNumber evidence="7">1.2.1.41</ecNumber>
    </recommendedName>
    <alternativeName>
        <fullName evidence="7">Glutamate-5-semialdehyde dehydrogenase</fullName>
    </alternativeName>
    <alternativeName>
        <fullName evidence="7">Glutamyl-gamma-semialdehyde dehydrogenase</fullName>
        <shortName evidence="7">GSA dehydrogenase</shortName>
    </alternativeName>
</protein>
<dbReference type="InterPro" id="IPR012134">
    <property type="entry name" value="Glu-5-SA_DH"/>
</dbReference>
<evidence type="ECO:0000256" key="6">
    <source>
        <dbReference type="ARBA" id="ARBA00049024"/>
    </source>
</evidence>
<dbReference type="InterPro" id="IPR016162">
    <property type="entry name" value="Ald_DH_N"/>
</dbReference>
<feature type="compositionally biased region" description="Low complexity" evidence="8">
    <location>
        <begin position="7"/>
        <end position="17"/>
    </location>
</feature>
<comment type="caution">
    <text evidence="10">The sequence shown here is derived from an EMBL/GenBank/DDBJ whole genome shotgun (WGS) entry which is preliminary data.</text>
</comment>
<dbReference type="PANTHER" id="PTHR11063:SF8">
    <property type="entry name" value="DELTA-1-PYRROLINE-5-CARBOXYLATE SYNTHASE"/>
    <property type="match status" value="1"/>
</dbReference>
<keyword evidence="5 7" id="KW-0560">Oxidoreductase</keyword>
<dbReference type="InterPro" id="IPR016161">
    <property type="entry name" value="Ald_DH/histidinol_DH"/>
</dbReference>
<keyword evidence="2 7" id="KW-0028">Amino-acid biosynthesis</keyword>
<name>A0ABQ2JAA8_9SPHN</name>
<feature type="region of interest" description="Disordered" evidence="8">
    <location>
        <begin position="1"/>
        <end position="21"/>
    </location>
</feature>
<feature type="domain" description="Aldehyde dehydrogenase" evidence="9">
    <location>
        <begin position="14"/>
        <end position="285"/>
    </location>
</feature>
<dbReference type="InterPro" id="IPR020593">
    <property type="entry name" value="G-glutamylP_reductase_CS"/>
</dbReference>
<keyword evidence="7" id="KW-0963">Cytoplasm</keyword>
<dbReference type="RefSeq" id="WP_188817426.1">
    <property type="nucleotide sequence ID" value="NZ_BMLK01000001.1"/>
</dbReference>
<dbReference type="NCBIfam" id="TIGR00407">
    <property type="entry name" value="proA"/>
    <property type="match status" value="1"/>
</dbReference>
<gene>
    <name evidence="7 10" type="primary">proA</name>
    <name evidence="10" type="ORF">GCM10011349_02470</name>
</gene>
<dbReference type="InterPro" id="IPR015590">
    <property type="entry name" value="Aldehyde_DH_dom"/>
</dbReference>